<dbReference type="Ensembl" id="ENSOCUT00000046415.1">
    <property type="protein sequence ID" value="ENSOCUP00000038330.1"/>
    <property type="gene ID" value="ENSOCUG00000032952.1"/>
</dbReference>
<evidence type="ECO:0000259" key="1">
    <source>
        <dbReference type="Pfam" id="PF21365"/>
    </source>
</evidence>
<dbReference type="Pfam" id="PF21365">
    <property type="entry name" value="Glyco_hydro_31_3rd"/>
    <property type="match status" value="1"/>
</dbReference>
<dbReference type="InterPro" id="IPR013780">
    <property type="entry name" value="Glyco_hydro_b"/>
</dbReference>
<evidence type="ECO:0000313" key="2">
    <source>
        <dbReference type="Ensembl" id="ENSOCUP00000038330.1"/>
    </source>
</evidence>
<sequence length="205" mass="22645">MRPMWVHYPEDVTTFSIDDQFLLGDALLVHPVSDSGAHGVQVYLPGQGEVWYDIQSYQKHHGPQTLYLPVTLSSSPVFQLRHSSDCMKDDPLTPFVALSPQGTAQGELFLDDGHTFNYQTRQEFLLRGFSFSGNTLVSSSADSKGHFETPIWVGHVVVLGAGKPAAVVLQTKGDRLESQHDPETSVLILRKPGVSVASDWSLQLR</sequence>
<dbReference type="GO" id="GO:0006491">
    <property type="term" value="P:N-glycan processing"/>
    <property type="evidence" value="ECO:0007669"/>
    <property type="project" value="TreeGrafter"/>
</dbReference>
<dbReference type="PANTHER" id="PTHR22762">
    <property type="entry name" value="ALPHA-GLUCOSIDASE"/>
    <property type="match status" value="1"/>
</dbReference>
<dbReference type="GO" id="GO:0033919">
    <property type="term" value="F:glucan 1,3-alpha-glucosidase activity"/>
    <property type="evidence" value="ECO:0007669"/>
    <property type="project" value="TreeGrafter"/>
</dbReference>
<dbReference type="STRING" id="9986.ENSOCUP00000038330"/>
<protein>
    <recommendedName>
        <fullName evidence="1">Glycosyl hydrolase family 31 C-terminal domain-containing protein</fullName>
    </recommendedName>
</protein>
<reference evidence="2" key="2">
    <citation type="submission" date="2025-08" db="UniProtKB">
        <authorList>
            <consortium name="Ensembl"/>
        </authorList>
    </citation>
    <scope>IDENTIFICATION</scope>
    <source>
        <strain evidence="2">Thorbecke</strain>
    </source>
</reference>
<dbReference type="SMR" id="A0A5F9CWY6"/>
<dbReference type="GeneTree" id="ENSGT00940000159139"/>
<dbReference type="SUPFAM" id="SSF51011">
    <property type="entry name" value="Glycosyl hydrolase domain"/>
    <property type="match status" value="1"/>
</dbReference>
<accession>A0A5F9CWY6</accession>
<reference evidence="2 3" key="1">
    <citation type="journal article" date="2011" name="Nature">
        <title>A high-resolution map of human evolutionary constraint using 29 mammals.</title>
        <authorList>
            <person name="Lindblad-Toh K."/>
            <person name="Garber M."/>
            <person name="Zuk O."/>
            <person name="Lin M.F."/>
            <person name="Parker B.J."/>
            <person name="Washietl S."/>
            <person name="Kheradpour P."/>
            <person name="Ernst J."/>
            <person name="Jordan G."/>
            <person name="Mauceli E."/>
            <person name="Ward L.D."/>
            <person name="Lowe C.B."/>
            <person name="Holloway A.K."/>
            <person name="Clamp M."/>
            <person name="Gnerre S."/>
            <person name="Alfoldi J."/>
            <person name="Beal K."/>
            <person name="Chang J."/>
            <person name="Clawson H."/>
            <person name="Cuff J."/>
            <person name="Di Palma F."/>
            <person name="Fitzgerald S."/>
            <person name="Flicek P."/>
            <person name="Guttman M."/>
            <person name="Hubisz M.J."/>
            <person name="Jaffe D.B."/>
            <person name="Jungreis I."/>
            <person name="Kent W.J."/>
            <person name="Kostka D."/>
            <person name="Lara M."/>
            <person name="Martins A.L."/>
            <person name="Massingham T."/>
            <person name="Moltke I."/>
            <person name="Raney B.J."/>
            <person name="Rasmussen M.D."/>
            <person name="Robinson J."/>
            <person name="Stark A."/>
            <person name="Vilella A.J."/>
            <person name="Wen J."/>
            <person name="Xie X."/>
            <person name="Zody M.C."/>
            <person name="Baldwin J."/>
            <person name="Bloom T."/>
            <person name="Chin C.W."/>
            <person name="Heiman D."/>
            <person name="Nicol R."/>
            <person name="Nusbaum C."/>
            <person name="Young S."/>
            <person name="Wilkinson J."/>
            <person name="Worley K.C."/>
            <person name="Kovar C.L."/>
            <person name="Muzny D.M."/>
            <person name="Gibbs R.A."/>
            <person name="Cree A."/>
            <person name="Dihn H.H."/>
            <person name="Fowler G."/>
            <person name="Jhangiani S."/>
            <person name="Joshi V."/>
            <person name="Lee S."/>
            <person name="Lewis L.R."/>
            <person name="Nazareth L.V."/>
            <person name="Okwuonu G."/>
            <person name="Santibanez J."/>
            <person name="Warren W.C."/>
            <person name="Mardis E.R."/>
            <person name="Weinstock G.M."/>
            <person name="Wilson R.K."/>
            <person name="Delehaunty K."/>
            <person name="Dooling D."/>
            <person name="Fronik C."/>
            <person name="Fulton L."/>
            <person name="Fulton B."/>
            <person name="Graves T."/>
            <person name="Minx P."/>
            <person name="Sodergren E."/>
            <person name="Birney E."/>
            <person name="Margulies E.H."/>
            <person name="Herrero J."/>
            <person name="Green E.D."/>
            <person name="Haussler D."/>
            <person name="Siepel A."/>
            <person name="Goldman N."/>
            <person name="Pollard K.S."/>
            <person name="Pedersen J.S."/>
            <person name="Lander E.S."/>
            <person name="Kellis M."/>
        </authorList>
    </citation>
    <scope>NUCLEOTIDE SEQUENCE [LARGE SCALE GENOMIC DNA]</scope>
    <source>
        <strain evidence="2 3">Thorbecke inbred</strain>
    </source>
</reference>
<dbReference type="InterPro" id="IPR048395">
    <property type="entry name" value="Glyco_hydro_31_C"/>
</dbReference>
<dbReference type="InParanoid" id="A0A5F9CWY6"/>
<dbReference type="AlphaFoldDB" id="A0A5F9CWY6"/>
<feature type="domain" description="Glycosyl hydrolase family 31 C-terminal" evidence="1">
    <location>
        <begin position="1"/>
        <end position="79"/>
    </location>
</feature>
<dbReference type="Bgee" id="ENSOCUG00000032952">
    <property type="expression patterns" value="Expressed in skeletal muscle tissue and 4 other cell types or tissues"/>
</dbReference>
<organism evidence="2 3">
    <name type="scientific">Oryctolagus cuniculus</name>
    <name type="common">Rabbit</name>
    <dbReference type="NCBI Taxonomy" id="9986"/>
    <lineage>
        <taxon>Eukaryota</taxon>
        <taxon>Metazoa</taxon>
        <taxon>Chordata</taxon>
        <taxon>Craniata</taxon>
        <taxon>Vertebrata</taxon>
        <taxon>Euteleostomi</taxon>
        <taxon>Mammalia</taxon>
        <taxon>Eutheria</taxon>
        <taxon>Euarchontoglires</taxon>
        <taxon>Glires</taxon>
        <taxon>Lagomorpha</taxon>
        <taxon>Leporidae</taxon>
        <taxon>Oryctolagus</taxon>
    </lineage>
</organism>
<dbReference type="GO" id="GO:0017177">
    <property type="term" value="C:glucosidase II complex"/>
    <property type="evidence" value="ECO:0007669"/>
    <property type="project" value="TreeGrafter"/>
</dbReference>
<dbReference type="Gene3D" id="2.60.40.1180">
    <property type="entry name" value="Golgi alpha-mannosidase II"/>
    <property type="match status" value="2"/>
</dbReference>
<name>A0A5F9CWY6_RABIT</name>
<dbReference type="Proteomes" id="UP000001811">
    <property type="component" value="Chromosome 3"/>
</dbReference>
<proteinExistence type="predicted"/>
<reference evidence="2" key="3">
    <citation type="submission" date="2025-09" db="UniProtKB">
        <authorList>
            <consortium name="Ensembl"/>
        </authorList>
    </citation>
    <scope>IDENTIFICATION</scope>
    <source>
        <strain evidence="2">Thorbecke</strain>
    </source>
</reference>
<keyword evidence="3" id="KW-1185">Reference proteome</keyword>
<dbReference type="PANTHER" id="PTHR22762:SF162">
    <property type="entry name" value="NEUTRAL ALPHA-GLUCOSIDASE AB"/>
    <property type="match status" value="1"/>
</dbReference>
<dbReference type="FunFam" id="2.60.40.1180:FF:000022">
    <property type="entry name" value="Glucosidase II alpha subunit"/>
    <property type="match status" value="1"/>
</dbReference>
<dbReference type="EMBL" id="AAGW02013435">
    <property type="status" value="NOT_ANNOTATED_CDS"/>
    <property type="molecule type" value="Genomic_DNA"/>
</dbReference>
<evidence type="ECO:0000313" key="3">
    <source>
        <dbReference type="Proteomes" id="UP000001811"/>
    </source>
</evidence>